<feature type="transmembrane region" description="Helical" evidence="1">
    <location>
        <begin position="100"/>
        <end position="120"/>
    </location>
</feature>
<feature type="transmembrane region" description="Helical" evidence="1">
    <location>
        <begin position="173"/>
        <end position="191"/>
    </location>
</feature>
<dbReference type="Proteomes" id="UP000824193">
    <property type="component" value="Unassembled WGS sequence"/>
</dbReference>
<dbReference type="AlphaFoldDB" id="A0A9D1V2X6"/>
<evidence type="ECO:0000256" key="1">
    <source>
        <dbReference type="SAM" id="Phobius"/>
    </source>
</evidence>
<accession>A0A9D1V2X6</accession>
<keyword evidence="1" id="KW-0812">Transmembrane</keyword>
<reference evidence="2" key="2">
    <citation type="submission" date="2021-04" db="EMBL/GenBank/DDBJ databases">
        <authorList>
            <person name="Gilroy R."/>
        </authorList>
    </citation>
    <scope>NUCLEOTIDE SEQUENCE</scope>
    <source>
        <strain evidence="2">2239</strain>
    </source>
</reference>
<gene>
    <name evidence="2" type="ORF">H9865_01315</name>
</gene>
<feature type="transmembrane region" description="Helical" evidence="1">
    <location>
        <begin position="269"/>
        <end position="292"/>
    </location>
</feature>
<feature type="transmembrane region" description="Helical" evidence="1">
    <location>
        <begin position="203"/>
        <end position="223"/>
    </location>
</feature>
<keyword evidence="1" id="KW-0472">Membrane</keyword>
<feature type="transmembrane region" description="Helical" evidence="1">
    <location>
        <begin position="235"/>
        <end position="257"/>
    </location>
</feature>
<comment type="caution">
    <text evidence="2">The sequence shown here is derived from an EMBL/GenBank/DDBJ whole genome shotgun (WGS) entry which is preliminary data.</text>
</comment>
<keyword evidence="1" id="KW-1133">Transmembrane helix</keyword>
<dbReference type="EMBL" id="DXFW01000004">
    <property type="protein sequence ID" value="HIX04739.1"/>
    <property type="molecule type" value="Genomic_DNA"/>
</dbReference>
<proteinExistence type="predicted"/>
<name>A0A9D1V2X6_9FIRM</name>
<organism evidence="2 3">
    <name type="scientific">Candidatus Allofournierella pullicola</name>
    <dbReference type="NCBI Taxonomy" id="2838596"/>
    <lineage>
        <taxon>Bacteria</taxon>
        <taxon>Bacillati</taxon>
        <taxon>Bacillota</taxon>
        <taxon>Clostridia</taxon>
        <taxon>Eubacteriales</taxon>
        <taxon>Oscillospiraceae</taxon>
        <taxon>Allofournierella</taxon>
    </lineage>
</organism>
<evidence type="ECO:0000313" key="3">
    <source>
        <dbReference type="Proteomes" id="UP000824193"/>
    </source>
</evidence>
<sequence>MKKAKVILHRLFHPAKWILWILPPVSFAALIFIFATNRKDSAFAYLFYALSAYSLTILIAALPSLAGRLRQIGTKFWKHSQLIKKISATTFGKRYLNDRLFRSSIGIYQGMAVNFAYMLFRFVTAAQYHSVWFLSMAVYYLLLCATKAYLVYGYRHREQKGQAYEIKCYRRTAEMLLLLNIPMGGMIILMIQTDSAFTYPGYLIYLSALYTFYMMILSVVSLVKSREMGSPIVSAAKVLNFVSALMSVLGLQTAMISRFSFEGEGYRKMMNTITGTAVFVVVMVTVIVMLFHSSKSSRKEVRSNEQVAE</sequence>
<evidence type="ECO:0000313" key="2">
    <source>
        <dbReference type="EMBL" id="HIX04739.1"/>
    </source>
</evidence>
<feature type="transmembrane region" description="Helical" evidence="1">
    <location>
        <begin position="42"/>
        <end position="62"/>
    </location>
</feature>
<feature type="transmembrane region" description="Helical" evidence="1">
    <location>
        <begin position="132"/>
        <end position="152"/>
    </location>
</feature>
<feature type="transmembrane region" description="Helical" evidence="1">
    <location>
        <begin position="17"/>
        <end position="36"/>
    </location>
</feature>
<reference evidence="2" key="1">
    <citation type="journal article" date="2021" name="PeerJ">
        <title>Extensive microbial diversity within the chicken gut microbiome revealed by metagenomics and culture.</title>
        <authorList>
            <person name="Gilroy R."/>
            <person name="Ravi A."/>
            <person name="Getino M."/>
            <person name="Pursley I."/>
            <person name="Horton D.L."/>
            <person name="Alikhan N.F."/>
            <person name="Baker D."/>
            <person name="Gharbi K."/>
            <person name="Hall N."/>
            <person name="Watson M."/>
            <person name="Adriaenssens E.M."/>
            <person name="Foster-Nyarko E."/>
            <person name="Jarju S."/>
            <person name="Secka A."/>
            <person name="Antonio M."/>
            <person name="Oren A."/>
            <person name="Chaudhuri R.R."/>
            <person name="La Ragione R."/>
            <person name="Hildebrand F."/>
            <person name="Pallen M.J."/>
        </authorList>
    </citation>
    <scope>NUCLEOTIDE SEQUENCE</scope>
    <source>
        <strain evidence="2">2239</strain>
    </source>
</reference>
<protein>
    <submittedName>
        <fullName evidence="2">Uncharacterized protein</fullName>
    </submittedName>
</protein>